<keyword evidence="1" id="KW-0812">Transmembrane</keyword>
<dbReference type="HOGENOM" id="CLU_3118517_0_0_7"/>
<dbReference type="AlphaFoldDB" id="E7AB09"/>
<evidence type="ECO:0000313" key="3">
    <source>
        <dbReference type="Proteomes" id="UP000007934"/>
    </source>
</evidence>
<accession>E7AB09</accession>
<dbReference type="KEGG" id="hfe:HFELIS_15370"/>
<sequence length="50" mass="5795">MAKFFPSAILPPLLIFILIGLMEYIKVYLIIFRLQSRSAIFSLSYKVDDV</sequence>
<dbReference type="EMBL" id="FQ670179">
    <property type="protein sequence ID" value="CBY83621.1"/>
    <property type="molecule type" value="Genomic_DNA"/>
</dbReference>
<keyword evidence="3" id="KW-1185">Reference proteome</keyword>
<gene>
    <name evidence="2" type="ordered locus">Hfelis_15370</name>
</gene>
<organism evidence="2 3">
    <name type="scientific">Helicobacter felis (strain ATCC 49179 / CCUG 28539 / NCTC 12436 / CS1)</name>
    <dbReference type="NCBI Taxonomy" id="936155"/>
    <lineage>
        <taxon>Bacteria</taxon>
        <taxon>Pseudomonadati</taxon>
        <taxon>Campylobacterota</taxon>
        <taxon>Epsilonproteobacteria</taxon>
        <taxon>Campylobacterales</taxon>
        <taxon>Helicobacteraceae</taxon>
        <taxon>Helicobacter</taxon>
    </lineage>
</organism>
<name>E7AB09_HELFC</name>
<dbReference type="STRING" id="936155.HFELIS_15370"/>
<evidence type="ECO:0000313" key="2">
    <source>
        <dbReference type="EMBL" id="CBY83621.1"/>
    </source>
</evidence>
<keyword evidence="1" id="KW-1133">Transmembrane helix</keyword>
<proteinExistence type="predicted"/>
<evidence type="ECO:0000256" key="1">
    <source>
        <dbReference type="SAM" id="Phobius"/>
    </source>
</evidence>
<reference evidence="2 3" key="1">
    <citation type="journal article" date="2011" name="Genome Biol. Evol.">
        <title>Comparative whole genome sequence analysis of the carcinogenic bacterial model pathogen Helicobacter felis.</title>
        <authorList>
            <person name="Arnold I.C."/>
            <person name="Zigova Z."/>
            <person name="Holden M."/>
            <person name="Lawley T.D."/>
            <person name="Rad R."/>
            <person name="Dougan G."/>
            <person name="Falkow S."/>
            <person name="Bentley S.D."/>
            <person name="Muller A."/>
        </authorList>
    </citation>
    <scope>NUCLEOTIDE SEQUENCE [LARGE SCALE GENOMIC DNA]</scope>
    <source>
        <strain evidence="3">ATCC 49179 / CCUG 28539 / NCTC 12436 / CS1</strain>
    </source>
</reference>
<keyword evidence="1" id="KW-0472">Membrane</keyword>
<dbReference type="Proteomes" id="UP000007934">
    <property type="component" value="Chromosome"/>
</dbReference>
<feature type="transmembrane region" description="Helical" evidence="1">
    <location>
        <begin position="12"/>
        <end position="32"/>
    </location>
</feature>
<protein>
    <submittedName>
        <fullName evidence="2">Nucleoside permease nupC</fullName>
    </submittedName>
</protein>